<accession>A0A9D1DR52</accession>
<evidence type="ECO:0000256" key="5">
    <source>
        <dbReference type="ARBA" id="ARBA00023136"/>
    </source>
</evidence>
<dbReference type="Proteomes" id="UP000886785">
    <property type="component" value="Unassembled WGS sequence"/>
</dbReference>
<dbReference type="InterPro" id="IPR052536">
    <property type="entry name" value="ABC-4_Integral_Memb_Prot"/>
</dbReference>
<evidence type="ECO:0000259" key="7">
    <source>
        <dbReference type="Pfam" id="PF02687"/>
    </source>
</evidence>
<dbReference type="PANTHER" id="PTHR46795:SF3">
    <property type="entry name" value="ABC TRANSPORTER PERMEASE"/>
    <property type="match status" value="1"/>
</dbReference>
<dbReference type="PIRSF" id="PIRSF018968">
    <property type="entry name" value="ABC_permease_BceB"/>
    <property type="match status" value="1"/>
</dbReference>
<dbReference type="EMBL" id="DVHF01000082">
    <property type="protein sequence ID" value="HIR57447.1"/>
    <property type="molecule type" value="Genomic_DNA"/>
</dbReference>
<feature type="transmembrane region" description="Helical" evidence="6">
    <location>
        <begin position="201"/>
        <end position="222"/>
    </location>
</feature>
<feature type="transmembrane region" description="Helical" evidence="6">
    <location>
        <begin position="527"/>
        <end position="548"/>
    </location>
</feature>
<dbReference type="InterPro" id="IPR027022">
    <property type="entry name" value="ABC_permease_BceB-typ"/>
</dbReference>
<feature type="transmembrane region" description="Helical" evidence="6">
    <location>
        <begin position="21"/>
        <end position="42"/>
    </location>
</feature>
<feature type="transmembrane region" description="Helical" evidence="6">
    <location>
        <begin position="616"/>
        <end position="637"/>
    </location>
</feature>
<evidence type="ECO:0000256" key="4">
    <source>
        <dbReference type="ARBA" id="ARBA00022989"/>
    </source>
</evidence>
<protein>
    <submittedName>
        <fullName evidence="8">FtsX-like permease family protein</fullName>
    </submittedName>
</protein>
<dbReference type="Pfam" id="PF02687">
    <property type="entry name" value="FtsX"/>
    <property type="match status" value="1"/>
</dbReference>
<evidence type="ECO:0000256" key="6">
    <source>
        <dbReference type="PIRNR" id="PIRNR018968"/>
    </source>
</evidence>
<keyword evidence="5 6" id="KW-0472">Membrane</keyword>
<keyword evidence="2 6" id="KW-1003">Cell membrane</keyword>
<feature type="transmembrane region" description="Helical" evidence="6">
    <location>
        <begin position="108"/>
        <end position="141"/>
    </location>
</feature>
<feature type="transmembrane region" description="Helical" evidence="6">
    <location>
        <begin position="54"/>
        <end position="79"/>
    </location>
</feature>
<feature type="transmembrane region" description="Helical" evidence="6">
    <location>
        <begin position="161"/>
        <end position="180"/>
    </location>
</feature>
<evidence type="ECO:0000256" key="1">
    <source>
        <dbReference type="ARBA" id="ARBA00004651"/>
    </source>
</evidence>
<evidence type="ECO:0000313" key="9">
    <source>
        <dbReference type="Proteomes" id="UP000886785"/>
    </source>
</evidence>
<evidence type="ECO:0000256" key="2">
    <source>
        <dbReference type="ARBA" id="ARBA00022475"/>
    </source>
</evidence>
<keyword evidence="4 6" id="KW-1133">Transmembrane helix</keyword>
<comment type="caution">
    <text evidence="8">The sequence shown here is derived from an EMBL/GenBank/DDBJ whole genome shotgun (WGS) entry which is preliminary data.</text>
</comment>
<feature type="domain" description="ABC3 transporter permease C-terminal" evidence="7">
    <location>
        <begin position="65"/>
        <end position="174"/>
    </location>
</feature>
<comment type="subcellular location">
    <subcellularLocation>
        <location evidence="1 6">Cell membrane</location>
        <topology evidence="1 6">Multi-pass membrane protein</topology>
    </subcellularLocation>
</comment>
<keyword evidence="6" id="KW-0813">Transport</keyword>
<reference evidence="8" key="1">
    <citation type="submission" date="2020-10" db="EMBL/GenBank/DDBJ databases">
        <authorList>
            <person name="Gilroy R."/>
        </authorList>
    </citation>
    <scope>NUCLEOTIDE SEQUENCE</scope>
    <source>
        <strain evidence="8">ChiSjej1B19-7085</strain>
    </source>
</reference>
<gene>
    <name evidence="8" type="ORF">IAA54_07235</name>
</gene>
<sequence length="652" mass="71985">MKNSGFFLSLAWENIRRNRAIYGPYLLAGAVCSGLIYTLNAISEQLSSGDVRWAAYLSMNVNFCVWFCGLLVLLILFYVNSFVMKRRKRELGLYAVLGMEKRHIAAILFWEVLISGAASLICGIAGGLVFSQVMFRILLFFTKLSQPFSFLAAPGAMIQTAAWIGIVFLLLLVYDLLVLAKTDPVSLIHSDSIGEREPKTRWVLTLSGLLTLALGYGIVFWVNSPSDALVAFFPAVVLVILATFLLFTAGSIALLKHLRKKKRFYYRPENFISVSGLLYRMKQNAVGLASICILSTCVLVTLSTTVCINIGEEDALRERYPRAAHLVLSGSGTENTAAQDAVRTLAEQSGVTLDNAQAFTSAAIYTQREGDAIPLESQFTGTYLRIVPVSDFEAAGGQTVSLEPGEILLYQDGGAPAGDSLTITGETFRIREKVIAPELLRGGSGVGESFVAIVTEEDFSVLSSAWEQGLGENLVRYDWYFDVGGEQPARETFLAGLRDAADVSGTLRTLEDRDGMRSEFYALNGSLLFIGIFFVVLFLLATVLIIYYKQVTEGYDDCQRFRIMSEVGLSREESRRAIRRQVLLMFFLPLGGAVIHIAAAFHVLCEMMTLFQLYDTALFLICTAGSVILFGLFYFVVYRLTAKTYLRIVAQG</sequence>
<dbReference type="GO" id="GO:0005886">
    <property type="term" value="C:plasma membrane"/>
    <property type="evidence" value="ECO:0007669"/>
    <property type="project" value="UniProtKB-SubCell"/>
</dbReference>
<name>A0A9D1DR52_9FIRM</name>
<dbReference type="GO" id="GO:0055085">
    <property type="term" value="P:transmembrane transport"/>
    <property type="evidence" value="ECO:0007669"/>
    <property type="project" value="UniProtKB-UniRule"/>
</dbReference>
<organism evidence="8 9">
    <name type="scientific">Candidatus Gallacutalibacter pullicola</name>
    <dbReference type="NCBI Taxonomy" id="2840830"/>
    <lineage>
        <taxon>Bacteria</taxon>
        <taxon>Bacillati</taxon>
        <taxon>Bacillota</taxon>
        <taxon>Clostridia</taxon>
        <taxon>Eubacteriales</taxon>
        <taxon>Candidatus Gallacutalibacter</taxon>
    </lineage>
</organism>
<evidence type="ECO:0000313" key="8">
    <source>
        <dbReference type="EMBL" id="HIR57447.1"/>
    </source>
</evidence>
<dbReference type="AlphaFoldDB" id="A0A9D1DR52"/>
<comment type="similarity">
    <text evidence="6">Belongs to the ABC-4 integral membrane protein family.</text>
</comment>
<feature type="transmembrane region" description="Helical" evidence="6">
    <location>
        <begin position="228"/>
        <end position="255"/>
    </location>
</feature>
<feature type="transmembrane region" description="Helical" evidence="6">
    <location>
        <begin position="582"/>
        <end position="604"/>
    </location>
</feature>
<keyword evidence="3 6" id="KW-0812">Transmembrane</keyword>
<proteinExistence type="inferred from homology"/>
<reference evidence="8" key="2">
    <citation type="journal article" date="2021" name="PeerJ">
        <title>Extensive microbial diversity within the chicken gut microbiome revealed by metagenomics and culture.</title>
        <authorList>
            <person name="Gilroy R."/>
            <person name="Ravi A."/>
            <person name="Getino M."/>
            <person name="Pursley I."/>
            <person name="Horton D.L."/>
            <person name="Alikhan N.F."/>
            <person name="Baker D."/>
            <person name="Gharbi K."/>
            <person name="Hall N."/>
            <person name="Watson M."/>
            <person name="Adriaenssens E.M."/>
            <person name="Foster-Nyarko E."/>
            <person name="Jarju S."/>
            <person name="Secka A."/>
            <person name="Antonio M."/>
            <person name="Oren A."/>
            <person name="Chaudhuri R.R."/>
            <person name="La Ragione R."/>
            <person name="Hildebrand F."/>
            <person name="Pallen M.J."/>
        </authorList>
    </citation>
    <scope>NUCLEOTIDE SEQUENCE</scope>
    <source>
        <strain evidence="8">ChiSjej1B19-7085</strain>
    </source>
</reference>
<dbReference type="InterPro" id="IPR003838">
    <property type="entry name" value="ABC3_permease_C"/>
</dbReference>
<evidence type="ECO:0000256" key="3">
    <source>
        <dbReference type="ARBA" id="ARBA00022692"/>
    </source>
</evidence>
<dbReference type="PANTHER" id="PTHR46795">
    <property type="entry name" value="ABC TRANSPORTER PERMEASE-RELATED-RELATED"/>
    <property type="match status" value="1"/>
</dbReference>
<feature type="transmembrane region" description="Helical" evidence="6">
    <location>
        <begin position="285"/>
        <end position="311"/>
    </location>
</feature>